<dbReference type="InterPro" id="IPR045851">
    <property type="entry name" value="AMP-bd_C_sf"/>
</dbReference>
<dbReference type="SUPFAM" id="SSF56801">
    <property type="entry name" value="Acetyl-CoA synthetase-like"/>
    <property type="match status" value="1"/>
</dbReference>
<feature type="domain" description="Carrier" evidence="3">
    <location>
        <begin position="184"/>
        <end position="259"/>
    </location>
</feature>
<dbReference type="InterPro" id="IPR025110">
    <property type="entry name" value="AMP-bd_C"/>
</dbReference>
<sequence length="262" mass="28324">MVWARFDPRPPARRAELRHTSCTAGFRPSAMAQSFPDGRRLRRHLSHCRAVPRSEQCGRSRASPGLRRLSGEILEARMEGERLMAATAIQDVRDVLAAYPELAEAAVLTHVQEPVGQVGVAYVVPSSPGLDLAALHRYLRERLPGSAVPAAVVVVDAIPVDSEGTPEAQALPAPDLRGLLPYRAPETPRQEVLCAVFAEVLGRTRCGIDDNFFIMGGESIDAMVIAGRVGPEFGLEISMNELFDAPTVAELDQLLDRLSSGG</sequence>
<dbReference type="Pfam" id="PF13193">
    <property type="entry name" value="AMP-binding_C"/>
    <property type="match status" value="1"/>
</dbReference>
<dbReference type="InterPro" id="IPR009081">
    <property type="entry name" value="PP-bd_ACP"/>
</dbReference>
<dbReference type="Gene3D" id="3.30.300.30">
    <property type="match status" value="1"/>
</dbReference>
<dbReference type="SUPFAM" id="SSF47336">
    <property type="entry name" value="ACP-like"/>
    <property type="match status" value="1"/>
</dbReference>
<evidence type="ECO:0000259" key="3">
    <source>
        <dbReference type="PROSITE" id="PS50075"/>
    </source>
</evidence>
<dbReference type="EMBL" id="NSDM01000016">
    <property type="protein sequence ID" value="MDQ2588223.1"/>
    <property type="molecule type" value="Genomic_DNA"/>
</dbReference>
<reference evidence="4 5" key="1">
    <citation type="submission" date="2017-06" db="EMBL/GenBank/DDBJ databases">
        <title>Cultured bacterium strain Saccharothrix yanglingensis Hhs.015.</title>
        <authorList>
            <person name="Xia Y."/>
        </authorList>
    </citation>
    <scope>NUCLEOTIDE SEQUENCE [LARGE SCALE GENOMIC DNA]</scope>
    <source>
        <strain evidence="4 5">Hhs.015</strain>
    </source>
</reference>
<keyword evidence="2" id="KW-0597">Phosphoprotein</keyword>
<dbReference type="PANTHER" id="PTHR44845:SF6">
    <property type="entry name" value="BETA-ALANINE-ACTIVATING ENZYME"/>
    <property type="match status" value="1"/>
</dbReference>
<evidence type="ECO:0000256" key="1">
    <source>
        <dbReference type="ARBA" id="ARBA00022450"/>
    </source>
</evidence>
<dbReference type="Gene3D" id="3.40.50.1820">
    <property type="entry name" value="alpha/beta hydrolase"/>
    <property type="match status" value="1"/>
</dbReference>
<name>A0ABU0X7W2_9PSEU</name>
<dbReference type="Pfam" id="PF00550">
    <property type="entry name" value="PP-binding"/>
    <property type="match status" value="1"/>
</dbReference>
<dbReference type="InterPro" id="IPR036736">
    <property type="entry name" value="ACP-like_sf"/>
</dbReference>
<dbReference type="SMART" id="SM00823">
    <property type="entry name" value="PKS_PP"/>
    <property type="match status" value="1"/>
</dbReference>
<dbReference type="InterPro" id="IPR029058">
    <property type="entry name" value="AB_hydrolase_fold"/>
</dbReference>
<keyword evidence="1" id="KW-0596">Phosphopantetheine</keyword>
<dbReference type="InterPro" id="IPR020806">
    <property type="entry name" value="PKS_PP-bd"/>
</dbReference>
<gene>
    <name evidence="4" type="ORF">CKY47_30510</name>
</gene>
<accession>A0ABU0X7W2</accession>
<proteinExistence type="predicted"/>
<evidence type="ECO:0000256" key="2">
    <source>
        <dbReference type="ARBA" id="ARBA00022553"/>
    </source>
</evidence>
<protein>
    <recommendedName>
        <fullName evidence="3">Carrier domain-containing protein</fullName>
    </recommendedName>
</protein>
<comment type="caution">
    <text evidence="4">The sequence shown here is derived from an EMBL/GenBank/DDBJ whole genome shotgun (WGS) entry which is preliminary data.</text>
</comment>
<evidence type="ECO:0000313" key="4">
    <source>
        <dbReference type="EMBL" id="MDQ2588223.1"/>
    </source>
</evidence>
<keyword evidence="5" id="KW-1185">Reference proteome</keyword>
<dbReference type="PROSITE" id="PS50075">
    <property type="entry name" value="CARRIER"/>
    <property type="match status" value="1"/>
</dbReference>
<organism evidence="4 5">
    <name type="scientific">Saccharothrix yanglingensis</name>
    <dbReference type="NCBI Taxonomy" id="659496"/>
    <lineage>
        <taxon>Bacteria</taxon>
        <taxon>Bacillati</taxon>
        <taxon>Actinomycetota</taxon>
        <taxon>Actinomycetes</taxon>
        <taxon>Pseudonocardiales</taxon>
        <taxon>Pseudonocardiaceae</taxon>
        <taxon>Saccharothrix</taxon>
    </lineage>
</organism>
<dbReference type="Proteomes" id="UP001225605">
    <property type="component" value="Unassembled WGS sequence"/>
</dbReference>
<dbReference type="PANTHER" id="PTHR44845">
    <property type="entry name" value="CARRIER DOMAIN-CONTAINING PROTEIN"/>
    <property type="match status" value="1"/>
</dbReference>
<evidence type="ECO:0000313" key="5">
    <source>
        <dbReference type="Proteomes" id="UP001225605"/>
    </source>
</evidence>